<keyword evidence="1" id="KW-0812">Transmembrane</keyword>
<evidence type="ECO:0000313" key="3">
    <source>
        <dbReference type="Proteomes" id="UP000591131"/>
    </source>
</evidence>
<keyword evidence="3" id="KW-1185">Reference proteome</keyword>
<reference evidence="2 3" key="1">
    <citation type="submission" date="2020-04" db="EMBL/GenBank/DDBJ databases">
        <title>Perkinsus chesapeaki whole genome sequence.</title>
        <authorList>
            <person name="Bogema D.R."/>
        </authorList>
    </citation>
    <scope>NUCLEOTIDE SEQUENCE [LARGE SCALE GENOMIC DNA]</scope>
    <source>
        <strain evidence="2">ATCC PRA-425</strain>
    </source>
</reference>
<evidence type="ECO:0000313" key="2">
    <source>
        <dbReference type="EMBL" id="KAF4655474.1"/>
    </source>
</evidence>
<feature type="non-terminal residue" evidence="2">
    <location>
        <position position="748"/>
    </location>
</feature>
<keyword evidence="1" id="KW-1133">Transmembrane helix</keyword>
<dbReference type="AlphaFoldDB" id="A0A7J6L8F8"/>
<gene>
    <name evidence="2" type="ORF">FOL47_009411</name>
</gene>
<protein>
    <submittedName>
        <fullName evidence="2">Uncharacterized protein</fullName>
    </submittedName>
</protein>
<dbReference type="Proteomes" id="UP000591131">
    <property type="component" value="Unassembled WGS sequence"/>
</dbReference>
<keyword evidence="1" id="KW-0472">Membrane</keyword>
<proteinExistence type="predicted"/>
<feature type="transmembrane region" description="Helical" evidence="1">
    <location>
        <begin position="653"/>
        <end position="671"/>
    </location>
</feature>
<organism evidence="2 3">
    <name type="scientific">Perkinsus chesapeaki</name>
    <name type="common">Clam parasite</name>
    <name type="synonym">Perkinsus andrewsi</name>
    <dbReference type="NCBI Taxonomy" id="330153"/>
    <lineage>
        <taxon>Eukaryota</taxon>
        <taxon>Sar</taxon>
        <taxon>Alveolata</taxon>
        <taxon>Perkinsozoa</taxon>
        <taxon>Perkinsea</taxon>
        <taxon>Perkinsida</taxon>
        <taxon>Perkinsidae</taxon>
        <taxon>Perkinsus</taxon>
    </lineage>
</organism>
<comment type="caution">
    <text evidence="2">The sequence shown here is derived from an EMBL/GenBank/DDBJ whole genome shotgun (WGS) entry which is preliminary data.</text>
</comment>
<accession>A0A7J6L8F8</accession>
<dbReference type="EMBL" id="JAAPAO010000654">
    <property type="protein sequence ID" value="KAF4655474.1"/>
    <property type="molecule type" value="Genomic_DNA"/>
</dbReference>
<name>A0A7J6L8F8_PERCH</name>
<feature type="transmembrane region" description="Helical" evidence="1">
    <location>
        <begin position="362"/>
        <end position="392"/>
    </location>
</feature>
<dbReference type="OrthoDB" id="72441at2759"/>
<sequence length="748" mass="83579">MTEPVSAEGYGDVLSGRLMKLRNKQPMRHSLVRLLNEGGSRLKDGQGGLVVPGFGDYVAQGIAEVSRIVELSPQDYWRPKFVRLGIQYRESKAHSVLFMEGKVLDLAGAWVAPGDPLAVARAMGSHQHMLTLYVPFDVYKYPLTFAFTSATEMRKWSDRISEACRDELTAREGGLGRFRVLLVSVHGASQFSLEVGHAGYSVRSAAADSCPIEVKDVPVIHSNPNSCIKISVWLEQPGERGPPVKGLEVHCPLYEVAKQRSQIISYEPPLDTKEATAAVGSRIGRIEFVVEVTGGSFPVWSRYLMPIRGPECGWPQELTLNNFTDASLGPCFRRIGQDFSLARGFADKIQAVSYFERPVVSAVWLVGLSIWVIQLYEYTLFFLFSLGILSLLKRHPLALAVRNRLSGWTRRLGHCKWEKVGDAMESGERMDVYESERRLFLFADFSAEHLLLWDPPQWSTLVGSSGGVETVPCKGPRTVMSDGSCWSWQVIVDASTDENGYQYSMTFGDGNWLKECDAWCYVRRRLFRGAKVRPAPVAKALGSQSESGLRQRVLSVQLLPRASSTLSVEGESPSLSPTPVMAMPRSTVPTPWEVMFNKLKQHIEDTLLAILSACVVLEKTKNLFTWKCPWASSVSLCILLLLAALSALIPTRFLIESIIICYFISGFTIGVKRRSRRREFIDRVKEAAKSKRQLRSFVSHLVIDSWGPGTRLEDLGCPLLSLCGWVNRKYNVTIDLRTMQQIGTLLEL</sequence>
<feature type="transmembrane region" description="Helical" evidence="1">
    <location>
        <begin position="628"/>
        <end position="647"/>
    </location>
</feature>
<evidence type="ECO:0000256" key="1">
    <source>
        <dbReference type="SAM" id="Phobius"/>
    </source>
</evidence>